<accession>A0ABW5K3J5</accession>
<dbReference type="Proteomes" id="UP001597467">
    <property type="component" value="Unassembled WGS sequence"/>
</dbReference>
<protein>
    <submittedName>
        <fullName evidence="2">Uncharacterized protein</fullName>
    </submittedName>
</protein>
<keyword evidence="3" id="KW-1185">Reference proteome</keyword>
<feature type="chain" id="PRO_5046676432" evidence="1">
    <location>
        <begin position="18"/>
        <end position="259"/>
    </location>
</feature>
<evidence type="ECO:0000256" key="1">
    <source>
        <dbReference type="SAM" id="SignalP"/>
    </source>
</evidence>
<gene>
    <name evidence="2" type="ORF">ACFSSB_08975</name>
</gene>
<name>A0ABW5K3J5_9FLAO</name>
<evidence type="ECO:0000313" key="3">
    <source>
        <dbReference type="Proteomes" id="UP001597467"/>
    </source>
</evidence>
<dbReference type="EMBL" id="JBHULM010000011">
    <property type="protein sequence ID" value="MFD2542450.1"/>
    <property type="molecule type" value="Genomic_DNA"/>
</dbReference>
<reference evidence="3" key="1">
    <citation type="journal article" date="2019" name="Int. J. Syst. Evol. Microbiol.">
        <title>The Global Catalogue of Microorganisms (GCM) 10K type strain sequencing project: providing services to taxonomists for standard genome sequencing and annotation.</title>
        <authorList>
            <consortium name="The Broad Institute Genomics Platform"/>
            <consortium name="The Broad Institute Genome Sequencing Center for Infectious Disease"/>
            <person name="Wu L."/>
            <person name="Ma J."/>
        </authorList>
    </citation>
    <scope>NUCLEOTIDE SEQUENCE [LARGE SCALE GENOMIC DNA]</scope>
    <source>
        <strain evidence="3">KCTC 42808</strain>
    </source>
</reference>
<dbReference type="RefSeq" id="WP_379903349.1">
    <property type="nucleotide sequence ID" value="NZ_JBHULM010000011.1"/>
</dbReference>
<comment type="caution">
    <text evidence="2">The sequence shown here is derived from an EMBL/GenBank/DDBJ whole genome shotgun (WGS) entry which is preliminary data.</text>
</comment>
<organism evidence="2 3">
    <name type="scientific">Lacinutrix gracilariae</name>
    <dbReference type="NCBI Taxonomy" id="1747198"/>
    <lineage>
        <taxon>Bacteria</taxon>
        <taxon>Pseudomonadati</taxon>
        <taxon>Bacteroidota</taxon>
        <taxon>Flavobacteriia</taxon>
        <taxon>Flavobacteriales</taxon>
        <taxon>Flavobacteriaceae</taxon>
        <taxon>Lacinutrix</taxon>
    </lineage>
</organism>
<keyword evidence="1" id="KW-0732">Signal</keyword>
<feature type="signal peptide" evidence="1">
    <location>
        <begin position="1"/>
        <end position="17"/>
    </location>
</feature>
<sequence>MKYILLYLVCFTVSVTAQNTIQTTFIKDTTYTKQHIVDIDNFGIHYYIDQNVFYKKNNTQTSNYSNIQLGEISSANTFNPLKINLFYKDFNTVIILDNRLAEIFKIDFNTTTPYKSASHISTGNDNTIWLFNQDTQQLELYDYKANKTRATTLPVQSRILDLKSNFNFCWLLTENHLYKYNYFGSLTQKIKNEGFTQIEEDNGNLVLKKENTLYYLKKNTEQFAKVEIPNLLINQFLLTNQTLYLYQPKTLSKFQLKNK</sequence>
<evidence type="ECO:0000313" key="2">
    <source>
        <dbReference type="EMBL" id="MFD2542450.1"/>
    </source>
</evidence>
<proteinExistence type="predicted"/>